<name>A0A2U8W1B8_9HYPH</name>
<accession>A0A2U8W1B8</accession>
<dbReference type="PROSITE" id="PS51007">
    <property type="entry name" value="CYTC"/>
    <property type="match status" value="1"/>
</dbReference>
<dbReference type="Proteomes" id="UP000245926">
    <property type="component" value="Chromosome"/>
</dbReference>
<dbReference type="InterPro" id="IPR009056">
    <property type="entry name" value="Cyt_c-like_dom"/>
</dbReference>
<evidence type="ECO:0000256" key="4">
    <source>
        <dbReference type="PROSITE-ProRule" id="PRU00433"/>
    </source>
</evidence>
<organism evidence="7 8">
    <name type="scientific">Methylobacterium durans</name>
    <dbReference type="NCBI Taxonomy" id="2202825"/>
    <lineage>
        <taxon>Bacteria</taxon>
        <taxon>Pseudomonadati</taxon>
        <taxon>Pseudomonadota</taxon>
        <taxon>Alphaproteobacteria</taxon>
        <taxon>Hyphomicrobiales</taxon>
        <taxon>Methylobacteriaceae</taxon>
        <taxon>Methylobacterium</taxon>
    </lineage>
</organism>
<feature type="region of interest" description="Disordered" evidence="5">
    <location>
        <begin position="138"/>
        <end position="159"/>
    </location>
</feature>
<dbReference type="KEGG" id="mets:DK389_04035"/>
<keyword evidence="8" id="KW-1185">Reference proteome</keyword>
<dbReference type="InterPro" id="IPR036909">
    <property type="entry name" value="Cyt_c-like_dom_sf"/>
</dbReference>
<dbReference type="GO" id="GO:0046872">
    <property type="term" value="F:metal ion binding"/>
    <property type="evidence" value="ECO:0007669"/>
    <property type="project" value="UniProtKB-KW"/>
</dbReference>
<keyword evidence="2 4" id="KW-0479">Metal-binding</keyword>
<dbReference type="GO" id="GO:0009055">
    <property type="term" value="F:electron transfer activity"/>
    <property type="evidence" value="ECO:0007669"/>
    <property type="project" value="InterPro"/>
</dbReference>
<sequence length="159" mass="16986">MHYGRGREQVWDQRSGRCFVNKFSAPQIRLTTTGCVAMVSFLGPLFVGQPIHAAGGPFTAQQAEDGHTKYNSHCAQCHRPNLQGGTGPALTGDAFKGKWAGKPVADLRTYNQTKMPPNAPGTLPDDQIDPITAYILSKNGVPPGDTPLGEDTASAQIPK</sequence>
<dbReference type="GO" id="GO:0020037">
    <property type="term" value="F:heme binding"/>
    <property type="evidence" value="ECO:0007669"/>
    <property type="project" value="InterPro"/>
</dbReference>
<keyword evidence="1 4" id="KW-0349">Heme</keyword>
<evidence type="ECO:0000256" key="2">
    <source>
        <dbReference type="ARBA" id="ARBA00022723"/>
    </source>
</evidence>
<evidence type="ECO:0000256" key="5">
    <source>
        <dbReference type="SAM" id="MobiDB-lite"/>
    </source>
</evidence>
<dbReference type="AlphaFoldDB" id="A0A2U8W1B8"/>
<feature type="domain" description="Cytochrome c" evidence="6">
    <location>
        <begin position="61"/>
        <end position="139"/>
    </location>
</feature>
<dbReference type="OrthoDB" id="9779283at2"/>
<protein>
    <recommendedName>
        <fullName evidence="6">Cytochrome c domain-containing protein</fullName>
    </recommendedName>
</protein>
<dbReference type="Gene3D" id="1.10.760.10">
    <property type="entry name" value="Cytochrome c-like domain"/>
    <property type="match status" value="1"/>
</dbReference>
<dbReference type="EMBL" id="CP029550">
    <property type="protein sequence ID" value="AWN39857.1"/>
    <property type="molecule type" value="Genomic_DNA"/>
</dbReference>
<evidence type="ECO:0000313" key="8">
    <source>
        <dbReference type="Proteomes" id="UP000245926"/>
    </source>
</evidence>
<gene>
    <name evidence="7" type="ORF">DK389_04035</name>
</gene>
<dbReference type="SUPFAM" id="SSF46626">
    <property type="entry name" value="Cytochrome c"/>
    <property type="match status" value="1"/>
</dbReference>
<keyword evidence="3 4" id="KW-0408">Iron</keyword>
<evidence type="ECO:0000313" key="7">
    <source>
        <dbReference type="EMBL" id="AWN39857.1"/>
    </source>
</evidence>
<evidence type="ECO:0000256" key="1">
    <source>
        <dbReference type="ARBA" id="ARBA00022617"/>
    </source>
</evidence>
<proteinExistence type="predicted"/>
<reference evidence="8" key="1">
    <citation type="submission" date="2018-05" db="EMBL/GenBank/DDBJ databases">
        <title>Complete Genome Sequence of Methylobacterium sp. 17SD2-17.</title>
        <authorList>
            <person name="Srinivasan S."/>
        </authorList>
    </citation>
    <scope>NUCLEOTIDE SEQUENCE [LARGE SCALE GENOMIC DNA]</scope>
    <source>
        <strain evidence="8">17SD2-17</strain>
    </source>
</reference>
<evidence type="ECO:0000256" key="3">
    <source>
        <dbReference type="ARBA" id="ARBA00023004"/>
    </source>
</evidence>
<evidence type="ECO:0000259" key="6">
    <source>
        <dbReference type="PROSITE" id="PS51007"/>
    </source>
</evidence>
<dbReference type="Pfam" id="PF13442">
    <property type="entry name" value="Cytochrome_CBB3"/>
    <property type="match status" value="1"/>
</dbReference>